<comment type="caution">
    <text evidence="1">The sequence shown here is derived from an EMBL/GenBank/DDBJ whole genome shotgun (WGS) entry which is preliminary data.</text>
</comment>
<evidence type="ECO:0000313" key="1">
    <source>
        <dbReference type="EMBL" id="KAK8478602.1"/>
    </source>
</evidence>
<protein>
    <submittedName>
        <fullName evidence="1">Uncharacterized protein</fullName>
    </submittedName>
</protein>
<name>A0ABR1ZDZ7_9ROSI</name>
<keyword evidence="2" id="KW-1185">Reference proteome</keyword>
<reference evidence="1 2" key="1">
    <citation type="journal article" date="2024" name="G3 (Bethesda)">
        <title>Genome assembly of Hibiscus sabdariffa L. provides insights into metabolisms of medicinal natural products.</title>
        <authorList>
            <person name="Kim T."/>
        </authorList>
    </citation>
    <scope>NUCLEOTIDE SEQUENCE [LARGE SCALE GENOMIC DNA]</scope>
    <source>
        <strain evidence="1">TK-2024</strain>
        <tissue evidence="1">Old leaves</tissue>
    </source>
</reference>
<sequence length="113" mass="12412">MLCYISGLYKQTRVWIFNSFSYNPVQLQVVVATDDATRRSVADPAVQTSCSDQSLKTMMEICIPGALLPVTLLPNLHSSVSPSISDNFQGKGSTNLISKTKNSLLPGKILMYR</sequence>
<accession>A0ABR1ZDZ7</accession>
<dbReference type="Proteomes" id="UP001396334">
    <property type="component" value="Unassembled WGS sequence"/>
</dbReference>
<dbReference type="EMBL" id="JBBPBN010001335">
    <property type="protein sequence ID" value="KAK8478602.1"/>
    <property type="molecule type" value="Genomic_DNA"/>
</dbReference>
<organism evidence="1 2">
    <name type="scientific">Hibiscus sabdariffa</name>
    <name type="common">roselle</name>
    <dbReference type="NCBI Taxonomy" id="183260"/>
    <lineage>
        <taxon>Eukaryota</taxon>
        <taxon>Viridiplantae</taxon>
        <taxon>Streptophyta</taxon>
        <taxon>Embryophyta</taxon>
        <taxon>Tracheophyta</taxon>
        <taxon>Spermatophyta</taxon>
        <taxon>Magnoliopsida</taxon>
        <taxon>eudicotyledons</taxon>
        <taxon>Gunneridae</taxon>
        <taxon>Pentapetalae</taxon>
        <taxon>rosids</taxon>
        <taxon>malvids</taxon>
        <taxon>Malvales</taxon>
        <taxon>Malvaceae</taxon>
        <taxon>Malvoideae</taxon>
        <taxon>Hibiscus</taxon>
    </lineage>
</organism>
<evidence type="ECO:0000313" key="2">
    <source>
        <dbReference type="Proteomes" id="UP001396334"/>
    </source>
</evidence>
<proteinExistence type="predicted"/>
<gene>
    <name evidence="1" type="ORF">V6N11_073699</name>
</gene>